<evidence type="ECO:0000259" key="4">
    <source>
        <dbReference type="PROSITE" id="PS50995"/>
    </source>
</evidence>
<dbReference type="PANTHER" id="PTHR42756">
    <property type="entry name" value="TRANSCRIPTIONAL REGULATOR, MARR"/>
    <property type="match status" value="1"/>
</dbReference>
<dbReference type="PRINTS" id="PR00598">
    <property type="entry name" value="HTHMARR"/>
</dbReference>
<dbReference type="PROSITE" id="PS50995">
    <property type="entry name" value="HTH_MARR_2"/>
    <property type="match status" value="1"/>
</dbReference>
<gene>
    <name evidence="5" type="ORF">EBT44_03530</name>
</gene>
<dbReference type="SUPFAM" id="SSF46785">
    <property type="entry name" value="Winged helix' DNA-binding domain"/>
    <property type="match status" value="1"/>
</dbReference>
<dbReference type="GO" id="GO:0003677">
    <property type="term" value="F:DNA binding"/>
    <property type="evidence" value="ECO:0007669"/>
    <property type="project" value="UniProtKB-KW"/>
</dbReference>
<comment type="caution">
    <text evidence="5">The sequence shown here is derived from an EMBL/GenBank/DDBJ whole genome shotgun (WGS) entry which is preliminary data.</text>
</comment>
<dbReference type="AlphaFoldDB" id="A0A965LL64"/>
<dbReference type="InterPro" id="IPR036388">
    <property type="entry name" value="WH-like_DNA-bd_sf"/>
</dbReference>
<dbReference type="InterPro" id="IPR023187">
    <property type="entry name" value="Tscrpt_reg_MarR-type_CS"/>
</dbReference>
<organism evidence="5 6">
    <name type="scientific">Candidatus Fonsibacter lacus</name>
    <dbReference type="NCBI Taxonomy" id="2576439"/>
    <lineage>
        <taxon>Bacteria</taxon>
        <taxon>Pseudomonadati</taxon>
        <taxon>Pseudomonadota</taxon>
        <taxon>Alphaproteobacteria</taxon>
        <taxon>Candidatus Pelagibacterales</taxon>
        <taxon>Candidatus Pelagibacterales incertae sedis</taxon>
        <taxon>Candidatus Fonsibacter</taxon>
    </lineage>
</organism>
<dbReference type="SMART" id="SM00347">
    <property type="entry name" value="HTH_MARR"/>
    <property type="match status" value="1"/>
</dbReference>
<dbReference type="EMBL" id="RFXN01000033">
    <property type="protein sequence ID" value="NBR93896.1"/>
    <property type="molecule type" value="Genomic_DNA"/>
</dbReference>
<dbReference type="PROSITE" id="PS01117">
    <property type="entry name" value="HTH_MARR_1"/>
    <property type="match status" value="1"/>
</dbReference>
<evidence type="ECO:0000313" key="5">
    <source>
        <dbReference type="EMBL" id="NBR93896.1"/>
    </source>
</evidence>
<keyword evidence="3" id="KW-0804">Transcription</keyword>
<evidence type="ECO:0000256" key="1">
    <source>
        <dbReference type="ARBA" id="ARBA00023015"/>
    </source>
</evidence>
<reference evidence="5" key="1">
    <citation type="submission" date="2018-10" db="EMBL/GenBank/DDBJ databases">
        <title>Iterative Subtractive Binning of Freshwater Chronoseries Metagenomes Recovers Nearly Complete Genomes from over Four Hundred Novel Species.</title>
        <authorList>
            <person name="Rodriguez-R L.M."/>
            <person name="Tsementzi D."/>
            <person name="Luo C."/>
            <person name="Konstantinidis K.T."/>
        </authorList>
    </citation>
    <scope>NUCLEOTIDE SEQUENCE</scope>
    <source>
        <strain evidence="5">WB5_2A_028</strain>
    </source>
</reference>
<proteinExistence type="predicted"/>
<dbReference type="GO" id="GO:0003700">
    <property type="term" value="F:DNA-binding transcription factor activity"/>
    <property type="evidence" value="ECO:0007669"/>
    <property type="project" value="InterPro"/>
</dbReference>
<feature type="domain" description="HTH marR-type" evidence="4">
    <location>
        <begin position="26"/>
        <end position="161"/>
    </location>
</feature>
<dbReference type="InterPro" id="IPR000835">
    <property type="entry name" value="HTH_MarR-typ"/>
</dbReference>
<dbReference type="PANTHER" id="PTHR42756:SF1">
    <property type="entry name" value="TRANSCRIPTIONAL REPRESSOR OF EMRAB OPERON"/>
    <property type="match status" value="1"/>
</dbReference>
<accession>A0A965LL64</accession>
<name>A0A965LL64_9PROT</name>
<dbReference type="Proteomes" id="UP000740727">
    <property type="component" value="Unassembled WGS sequence"/>
</dbReference>
<evidence type="ECO:0000256" key="3">
    <source>
        <dbReference type="ARBA" id="ARBA00023163"/>
    </source>
</evidence>
<keyword evidence="2" id="KW-0238">DNA-binding</keyword>
<dbReference type="InterPro" id="IPR036390">
    <property type="entry name" value="WH_DNA-bd_sf"/>
</dbReference>
<protein>
    <submittedName>
        <fullName evidence="5">MarR family transcriptional regulator</fullName>
    </submittedName>
</protein>
<dbReference type="Pfam" id="PF12802">
    <property type="entry name" value="MarR_2"/>
    <property type="match status" value="1"/>
</dbReference>
<dbReference type="Gene3D" id="1.10.10.10">
    <property type="entry name" value="Winged helix-like DNA-binding domain superfamily/Winged helix DNA-binding domain"/>
    <property type="match status" value="1"/>
</dbReference>
<sequence>MNDNRDEVNALVDAWRRERPDLDVAPLEVLSRITRLARQLDIARRAAFTKHGLETWGFDVLAALRRAGAPYQLTPGELIHENLVTSGTITNRLDRLENDGLLSRHSDPSDGRSTLVRITSKGIEVVDGALGDLLHREKELLQSLKKSEREELAGYLSRMLTQFESEAPVKSDNLQ</sequence>
<evidence type="ECO:0000313" key="6">
    <source>
        <dbReference type="Proteomes" id="UP000740727"/>
    </source>
</evidence>
<evidence type="ECO:0000256" key="2">
    <source>
        <dbReference type="ARBA" id="ARBA00023125"/>
    </source>
</evidence>
<keyword evidence="1" id="KW-0805">Transcription regulation</keyword>